<dbReference type="EMBL" id="MNAD01000682">
    <property type="protein sequence ID" value="OJT11164.1"/>
    <property type="molecule type" value="Genomic_DNA"/>
</dbReference>
<dbReference type="InterPro" id="IPR036291">
    <property type="entry name" value="NAD(P)-bd_dom_sf"/>
</dbReference>
<evidence type="ECO:0000313" key="2">
    <source>
        <dbReference type="Proteomes" id="UP000184267"/>
    </source>
</evidence>
<proteinExistence type="predicted"/>
<gene>
    <name evidence="1" type="ORF">TRAPUB_12320</name>
</gene>
<sequence length="76" mass="8251">MIATCRTPEKAAALSKLKSSAKRALYVVKLQVDDFDSICALLKAIAPILGENGLDYLFNIAGIVSKQPHFVSRNTD</sequence>
<dbReference type="OrthoDB" id="7289984at2759"/>
<dbReference type="AlphaFoldDB" id="A0A1M2VU80"/>
<name>A0A1M2VU80_TRAPU</name>
<accession>A0A1M2VU80</accession>
<reference evidence="1 2" key="1">
    <citation type="submission" date="2016-10" db="EMBL/GenBank/DDBJ databases">
        <title>Genome sequence of the basidiomycete white-rot fungus Trametes pubescens.</title>
        <authorList>
            <person name="Makela M.R."/>
            <person name="Granchi Z."/>
            <person name="Peng M."/>
            <person name="De Vries R.P."/>
            <person name="Grigoriev I."/>
            <person name="Riley R."/>
            <person name="Hilden K."/>
        </authorList>
    </citation>
    <scope>NUCLEOTIDE SEQUENCE [LARGE SCALE GENOMIC DNA]</scope>
    <source>
        <strain evidence="1 2">FBCC735</strain>
    </source>
</reference>
<dbReference type="Proteomes" id="UP000184267">
    <property type="component" value="Unassembled WGS sequence"/>
</dbReference>
<dbReference type="SUPFAM" id="SSF51735">
    <property type="entry name" value="NAD(P)-binding Rossmann-fold domains"/>
    <property type="match status" value="1"/>
</dbReference>
<keyword evidence="2" id="KW-1185">Reference proteome</keyword>
<organism evidence="1 2">
    <name type="scientific">Trametes pubescens</name>
    <name type="common">White-rot fungus</name>
    <dbReference type="NCBI Taxonomy" id="154538"/>
    <lineage>
        <taxon>Eukaryota</taxon>
        <taxon>Fungi</taxon>
        <taxon>Dikarya</taxon>
        <taxon>Basidiomycota</taxon>
        <taxon>Agaricomycotina</taxon>
        <taxon>Agaricomycetes</taxon>
        <taxon>Polyporales</taxon>
        <taxon>Polyporaceae</taxon>
        <taxon>Trametes</taxon>
    </lineage>
</organism>
<comment type="caution">
    <text evidence="1">The sequence shown here is derived from an EMBL/GenBank/DDBJ whole genome shotgun (WGS) entry which is preliminary data.</text>
</comment>
<protein>
    <submittedName>
        <fullName evidence="1">Uncharacterized protein</fullName>
    </submittedName>
</protein>
<dbReference type="Gene3D" id="3.40.50.720">
    <property type="entry name" value="NAD(P)-binding Rossmann-like Domain"/>
    <property type="match status" value="1"/>
</dbReference>
<evidence type="ECO:0000313" key="1">
    <source>
        <dbReference type="EMBL" id="OJT11164.1"/>
    </source>
</evidence>